<dbReference type="InterPro" id="IPR000878">
    <property type="entry name" value="4pyrrol_Mease"/>
</dbReference>
<feature type="binding site" evidence="15">
    <location>
        <position position="402"/>
    </location>
    <ligand>
        <name>S-adenosyl-L-methionine</name>
        <dbReference type="ChEBI" id="CHEBI:59789"/>
    </ligand>
</feature>
<keyword evidence="8 15" id="KW-0520">NAD</keyword>
<evidence type="ECO:0000256" key="8">
    <source>
        <dbReference type="ARBA" id="ARBA00023027"/>
    </source>
</evidence>
<evidence type="ECO:0000256" key="10">
    <source>
        <dbReference type="ARBA" id="ARBA00023244"/>
    </source>
</evidence>
<comment type="caution">
    <text evidence="20">The sequence shown here is derived from an EMBL/GenBank/DDBJ whole genome shotgun (WGS) entry which is preliminary data.</text>
</comment>
<dbReference type="SUPFAM" id="SSF51735">
    <property type="entry name" value="NAD(P)-binding Rossmann-fold domains"/>
    <property type="match status" value="1"/>
</dbReference>
<feature type="binding site" evidence="15">
    <location>
        <begin position="350"/>
        <end position="351"/>
    </location>
    <ligand>
        <name>S-adenosyl-L-methionine</name>
        <dbReference type="ChEBI" id="CHEBI:59789"/>
    </ligand>
</feature>
<dbReference type="Gene3D" id="1.10.8.210">
    <property type="entry name" value="Sirohaem synthase, dimerisation domain"/>
    <property type="match status" value="1"/>
</dbReference>
<comment type="pathway">
    <text evidence="14 15">Cofactor biosynthesis; adenosylcobalamin biosynthesis; precorrin-2 from uroporphyrinogen III: step 1/1.</text>
</comment>
<dbReference type="RefSeq" id="WP_277091973.1">
    <property type="nucleotide sequence ID" value="NZ_JAKVJG010000025.1"/>
</dbReference>
<dbReference type="InterPro" id="IPR014777">
    <property type="entry name" value="4pyrrole_Mease_sub1"/>
</dbReference>
<keyword evidence="10 15" id="KW-0627">Porphyrin biosynthesis</keyword>
<dbReference type="Gene3D" id="3.40.1010.10">
    <property type="entry name" value="Cobalt-precorrin-4 Transmethylase, Domain 1"/>
    <property type="match status" value="1"/>
</dbReference>
<evidence type="ECO:0000313" key="20">
    <source>
        <dbReference type="EMBL" id="MDQ9069867.1"/>
    </source>
</evidence>
<comment type="pathway">
    <text evidence="12 15">Porphyrin-containing compound metabolism; siroheme biosynthesis; precorrin-2 from uroporphyrinogen III: step 1/1.</text>
</comment>
<keyword evidence="3 15" id="KW-0169">Cobalamin biosynthesis</keyword>
<dbReference type="InterPro" id="IPR037115">
    <property type="entry name" value="Sirohaem_synt_dimer_dom_sf"/>
</dbReference>
<dbReference type="Gene3D" id="3.40.50.720">
    <property type="entry name" value="NAD(P)-binding Rossmann-like Domain"/>
    <property type="match status" value="1"/>
</dbReference>
<dbReference type="PANTHER" id="PTHR45790">
    <property type="entry name" value="SIROHEME SYNTHASE-RELATED"/>
    <property type="match status" value="1"/>
</dbReference>
<comment type="pathway">
    <text evidence="15">Porphyrin-containing compound metabolism; siroheme biosynthesis; siroheme from sirohydrochlorin: step 1/1.</text>
</comment>
<dbReference type="GO" id="GO:0004851">
    <property type="term" value="F:uroporphyrin-III C-methyltransferase activity"/>
    <property type="evidence" value="ECO:0007669"/>
    <property type="project" value="UniProtKB-UniRule"/>
</dbReference>
<feature type="binding site" evidence="15">
    <location>
        <begin position="320"/>
        <end position="322"/>
    </location>
    <ligand>
        <name>S-adenosyl-L-methionine</name>
        <dbReference type="ChEBI" id="CHEBI:59789"/>
    </ligand>
</feature>
<dbReference type="NCBIfam" id="TIGR01470">
    <property type="entry name" value="cysG_Nterm"/>
    <property type="match status" value="1"/>
</dbReference>
<comment type="similarity">
    <text evidence="2 17">Belongs to the precorrin methyltransferase family.</text>
</comment>
<comment type="catalytic activity">
    <reaction evidence="13 15">
        <text>precorrin-2 + NAD(+) = sirohydrochlorin + NADH + 2 H(+)</text>
        <dbReference type="Rhea" id="RHEA:15613"/>
        <dbReference type="ChEBI" id="CHEBI:15378"/>
        <dbReference type="ChEBI" id="CHEBI:57540"/>
        <dbReference type="ChEBI" id="CHEBI:57945"/>
        <dbReference type="ChEBI" id="CHEBI:58351"/>
        <dbReference type="ChEBI" id="CHEBI:58827"/>
        <dbReference type="EC" id="1.3.1.76"/>
    </reaction>
</comment>
<feature type="binding site" evidence="15">
    <location>
        <begin position="43"/>
        <end position="44"/>
    </location>
    <ligand>
        <name>NAD(+)</name>
        <dbReference type="ChEBI" id="CHEBI:57540"/>
    </ligand>
</feature>
<feature type="binding site" evidence="15">
    <location>
        <position position="244"/>
    </location>
    <ligand>
        <name>S-adenosyl-L-methionine</name>
        <dbReference type="ChEBI" id="CHEBI:59789"/>
    </ligand>
</feature>
<dbReference type="GO" id="GO:0051266">
    <property type="term" value="F:sirohydrochlorin ferrochelatase activity"/>
    <property type="evidence" value="ECO:0007669"/>
    <property type="project" value="UniProtKB-EC"/>
</dbReference>
<evidence type="ECO:0000256" key="1">
    <source>
        <dbReference type="ARBA" id="ARBA00005010"/>
    </source>
</evidence>
<dbReference type="InterPro" id="IPR036291">
    <property type="entry name" value="NAD(P)-bd_dom_sf"/>
</dbReference>
<keyword evidence="5 15" id="KW-0808">Transferase</keyword>
<keyword evidence="7 15" id="KW-0560">Oxidoreductase</keyword>
<dbReference type="HAMAP" id="MF_01646">
    <property type="entry name" value="Siroheme_synth"/>
    <property type="match status" value="1"/>
</dbReference>
<dbReference type="Pfam" id="PF10414">
    <property type="entry name" value="CysG_dimeriser"/>
    <property type="match status" value="1"/>
</dbReference>
<dbReference type="InterPro" id="IPR006367">
    <property type="entry name" value="Sirohaem_synthase_N"/>
</dbReference>
<dbReference type="Pfam" id="PF13241">
    <property type="entry name" value="NAD_binding_7"/>
    <property type="match status" value="1"/>
</dbReference>
<comment type="function">
    <text evidence="15">Multifunctional enzyme that catalyzes the SAM-dependent methylations of uroporphyrinogen III at position C-2 and C-7 to form precorrin-2 via precorrin-1. Then it catalyzes the NAD-dependent ring dehydrogenation of precorrin-2 to yield sirohydrochlorin. Finally, it catalyzes the ferrochelation of sirohydrochlorin to yield siroheme.</text>
</comment>
<dbReference type="InterPro" id="IPR014776">
    <property type="entry name" value="4pyrrole_Mease_sub2"/>
</dbReference>
<evidence type="ECO:0000256" key="6">
    <source>
        <dbReference type="ARBA" id="ARBA00022691"/>
    </source>
</evidence>
<dbReference type="GO" id="GO:0009236">
    <property type="term" value="P:cobalamin biosynthetic process"/>
    <property type="evidence" value="ECO:0007669"/>
    <property type="project" value="UniProtKB-UniRule"/>
</dbReference>
<dbReference type="Pfam" id="PF00590">
    <property type="entry name" value="TP_methylase"/>
    <property type="match status" value="1"/>
</dbReference>
<keyword evidence="4 15" id="KW-0489">Methyltransferase</keyword>
<dbReference type="EMBL" id="JAVIDA010000001">
    <property type="protein sequence ID" value="MDQ9069867.1"/>
    <property type="molecule type" value="Genomic_DNA"/>
</dbReference>
<evidence type="ECO:0000256" key="11">
    <source>
        <dbReference type="ARBA" id="ARBA00023268"/>
    </source>
</evidence>
<evidence type="ECO:0000256" key="5">
    <source>
        <dbReference type="ARBA" id="ARBA00022679"/>
    </source>
</evidence>
<evidence type="ECO:0000256" key="2">
    <source>
        <dbReference type="ARBA" id="ARBA00005879"/>
    </source>
</evidence>
<accession>A0AAW8JED5</accession>
<dbReference type="InterPro" id="IPR019478">
    <property type="entry name" value="Sirohaem_synthase_dimer_dom"/>
</dbReference>
<dbReference type="GO" id="GO:0019354">
    <property type="term" value="P:siroheme biosynthetic process"/>
    <property type="evidence" value="ECO:0007669"/>
    <property type="project" value="UniProtKB-UniRule"/>
</dbReference>
<sequence>MDIFPISLKLQAEPCLIVGGGHVAYRKAYLLQQAGASISVIAPEIEDELLKIVEQSKGQYFPYTFQQLFPQNNNEQAIQDLELEQSHFELKHYRLVIAATDQKETNQQVFNACEAEKILVNSVDDPPHCRFMVPAIIDRSPLIISVATNGQSPVLSRQIRTQLEASIPHAMGKLAAFSGQWRKAVKEKIVNPDERRIFWEDLYASPLKEHVFNDRLAEANQLIEQALIEWTKPKGEVYLVGAGPGDPELLTLKALRLMQQADVVIYDRLVSEPILNLCRRDAIKVYVGKARSNHSVPQEGINALLVKYASEGKRVCRLKGGDPFIFGRGGEEIQELFAAGISFQVVPGITAASGCSAYAGIPLTHRDYAQSVRFLTGHLKEGSPELPWDELVYEHQTLVLYMGLMGLETICQKLIAHGQRPDMPVALISKGTTPEQKVVVGTLADIAAKVTEHQIHAPTLTIIGEVVSLREQLQWQ</sequence>
<dbReference type="NCBIfam" id="NF004790">
    <property type="entry name" value="PRK06136.1"/>
    <property type="match status" value="1"/>
</dbReference>
<keyword evidence="11 15" id="KW-0511">Multifunctional enzyme</keyword>
<evidence type="ECO:0000256" key="13">
    <source>
        <dbReference type="ARBA" id="ARBA00047561"/>
    </source>
</evidence>
<comment type="catalytic activity">
    <reaction evidence="15">
        <text>siroheme + 2 H(+) = sirohydrochlorin + Fe(2+)</text>
        <dbReference type="Rhea" id="RHEA:24360"/>
        <dbReference type="ChEBI" id="CHEBI:15378"/>
        <dbReference type="ChEBI" id="CHEBI:29033"/>
        <dbReference type="ChEBI" id="CHEBI:58351"/>
        <dbReference type="ChEBI" id="CHEBI:60052"/>
        <dbReference type="EC" id="4.99.1.4"/>
    </reaction>
</comment>
<evidence type="ECO:0000256" key="16">
    <source>
        <dbReference type="PIRSR" id="PIRSR036426-1"/>
    </source>
</evidence>
<organism evidence="20 21">
    <name type="scientific">Acinetobacter gerneri</name>
    <dbReference type="NCBI Taxonomy" id="202952"/>
    <lineage>
        <taxon>Bacteria</taxon>
        <taxon>Pseudomonadati</taxon>
        <taxon>Pseudomonadota</taxon>
        <taxon>Gammaproteobacteria</taxon>
        <taxon>Moraxellales</taxon>
        <taxon>Moraxellaceae</taxon>
        <taxon>Acinetobacter</taxon>
    </lineage>
</organism>
<dbReference type="InterPro" id="IPR003043">
    <property type="entry name" value="Uropor_MeTrfase_CS"/>
</dbReference>
<keyword evidence="6 15" id="KW-0949">S-adenosyl-L-methionine</keyword>
<dbReference type="GO" id="GO:0051287">
    <property type="term" value="F:NAD binding"/>
    <property type="evidence" value="ECO:0007669"/>
    <property type="project" value="InterPro"/>
</dbReference>
<dbReference type="NCBIfam" id="TIGR01469">
    <property type="entry name" value="cobA_cysG_Cterm"/>
    <property type="match status" value="1"/>
</dbReference>
<comment type="pathway">
    <text evidence="1 15">Porphyrin-containing compound metabolism; siroheme biosynthesis; sirohydrochlorin from precorrin-2: step 1/1.</text>
</comment>
<feature type="binding site" evidence="15">
    <location>
        <position position="431"/>
    </location>
    <ligand>
        <name>S-adenosyl-L-methionine</name>
        <dbReference type="ChEBI" id="CHEBI:59789"/>
    </ligand>
</feature>
<dbReference type="InterPro" id="IPR012409">
    <property type="entry name" value="Sirohaem_synth"/>
</dbReference>
<dbReference type="GO" id="GO:0043115">
    <property type="term" value="F:precorrin-2 dehydrogenase activity"/>
    <property type="evidence" value="ECO:0007669"/>
    <property type="project" value="UniProtKB-UniRule"/>
</dbReference>
<dbReference type="SUPFAM" id="SSF75615">
    <property type="entry name" value="Siroheme synthase middle domains-like"/>
    <property type="match status" value="1"/>
</dbReference>
<evidence type="ECO:0000256" key="7">
    <source>
        <dbReference type="ARBA" id="ARBA00023002"/>
    </source>
</evidence>
<comment type="caution">
    <text evidence="15">Lacks conserved residue(s) required for the propagation of feature annotation.</text>
</comment>
<evidence type="ECO:0000256" key="17">
    <source>
        <dbReference type="RuleBase" id="RU003960"/>
    </source>
</evidence>
<evidence type="ECO:0000256" key="4">
    <source>
        <dbReference type="ARBA" id="ARBA00022603"/>
    </source>
</evidence>
<comment type="similarity">
    <text evidence="15">In the N-terminal section; belongs to the precorrin-2 dehydrogenase / sirohydrochlorin ferrochelatase family.</text>
</comment>
<dbReference type="SUPFAM" id="SSF53790">
    <property type="entry name" value="Tetrapyrrole methylase"/>
    <property type="match status" value="1"/>
</dbReference>
<gene>
    <name evidence="15 20" type="primary">cysG</name>
    <name evidence="20" type="ORF">RFH51_00090</name>
</gene>
<evidence type="ECO:0000256" key="15">
    <source>
        <dbReference type="HAMAP-Rule" id="MF_01646"/>
    </source>
</evidence>
<dbReference type="NCBIfam" id="NF007922">
    <property type="entry name" value="PRK10637.1"/>
    <property type="match status" value="1"/>
</dbReference>
<feature type="domain" description="Tetrapyrrole methylase" evidence="18">
    <location>
        <begin position="237"/>
        <end position="446"/>
    </location>
</feature>
<dbReference type="InterPro" id="IPR050161">
    <property type="entry name" value="Siro_Cobalamin_biosynth"/>
</dbReference>
<evidence type="ECO:0000256" key="9">
    <source>
        <dbReference type="ARBA" id="ARBA00023239"/>
    </source>
</evidence>
<feature type="active site" description="Proton acceptor" evidence="15 16">
    <location>
        <position position="267"/>
    </location>
</feature>
<evidence type="ECO:0000259" key="18">
    <source>
        <dbReference type="Pfam" id="PF00590"/>
    </source>
</evidence>
<comment type="similarity">
    <text evidence="15">In the C-terminal section; belongs to the precorrin methyltransferase family.</text>
</comment>
<feature type="binding site" evidence="15">
    <location>
        <begin position="22"/>
        <end position="23"/>
    </location>
    <ligand>
        <name>NAD(+)</name>
        <dbReference type="ChEBI" id="CHEBI:57540"/>
    </ligand>
</feature>
<dbReference type="AlphaFoldDB" id="A0AAW8JED5"/>
<dbReference type="FunFam" id="3.30.950.10:FF:000001">
    <property type="entry name" value="Siroheme synthase"/>
    <property type="match status" value="1"/>
</dbReference>
<dbReference type="CDD" id="cd11642">
    <property type="entry name" value="SUMT"/>
    <property type="match status" value="1"/>
</dbReference>
<dbReference type="PANTHER" id="PTHR45790:SF1">
    <property type="entry name" value="SIROHEME SYNTHASE"/>
    <property type="match status" value="1"/>
</dbReference>
<evidence type="ECO:0000256" key="3">
    <source>
        <dbReference type="ARBA" id="ARBA00022573"/>
    </source>
</evidence>
<feature type="binding site" evidence="15">
    <location>
        <position position="325"/>
    </location>
    <ligand>
        <name>S-adenosyl-L-methionine</name>
        <dbReference type="ChEBI" id="CHEBI:59789"/>
    </ligand>
</feature>
<protein>
    <recommendedName>
        <fullName evidence="15">Siroheme synthase</fullName>
    </recommendedName>
    <domain>
        <recommendedName>
            <fullName evidence="15">Uroporphyrinogen-III C-methyltransferase</fullName>
            <shortName evidence="15">Urogen III methylase</shortName>
            <ecNumber evidence="15">2.1.1.107</ecNumber>
        </recommendedName>
        <alternativeName>
            <fullName evidence="15">SUMT</fullName>
        </alternativeName>
        <alternativeName>
            <fullName evidence="15">Uroporphyrinogen III methylase</fullName>
            <shortName evidence="15">UROM</shortName>
        </alternativeName>
    </domain>
    <domain>
        <recommendedName>
            <fullName evidence="15">Precorrin-2 dehydrogenase</fullName>
            <ecNumber evidence="15">1.3.1.76</ecNumber>
        </recommendedName>
    </domain>
    <domain>
        <recommendedName>
            <fullName evidence="15">Sirohydrochlorin ferrochelatase</fullName>
            <ecNumber evidence="15">4.99.1.4</ecNumber>
        </recommendedName>
    </domain>
</protein>
<feature type="active site" description="Proton donor" evidence="15 16">
    <location>
        <position position="289"/>
    </location>
</feature>
<name>A0AAW8JED5_9GAMM</name>
<comment type="pathway">
    <text evidence="15">Cofactor biosynthesis; adenosylcobalamin biosynthesis; sirohydrochlorin from precorrin-2: step 1/1.</text>
</comment>
<dbReference type="GO" id="GO:0032259">
    <property type="term" value="P:methylation"/>
    <property type="evidence" value="ECO:0007669"/>
    <property type="project" value="UniProtKB-KW"/>
</dbReference>
<dbReference type="FunFam" id="3.40.1010.10:FF:000001">
    <property type="entry name" value="Siroheme synthase"/>
    <property type="match status" value="1"/>
</dbReference>
<dbReference type="EC" id="4.99.1.4" evidence="15"/>
<feature type="region of interest" description="Precorrin-2 dehydrogenase / sirohydrochlorin ferrochelatase" evidence="15">
    <location>
        <begin position="1"/>
        <end position="223"/>
    </location>
</feature>
<dbReference type="Gene3D" id="3.30.950.10">
    <property type="entry name" value="Methyltransferase, Cobalt-precorrin-4 Transmethylase, Domain 2"/>
    <property type="match status" value="1"/>
</dbReference>
<feature type="domain" description="Sirohaem synthase dimerisation" evidence="19">
    <location>
        <begin position="171"/>
        <end position="227"/>
    </location>
</feature>
<dbReference type="InterPro" id="IPR035996">
    <property type="entry name" value="4pyrrol_Methylase_sf"/>
</dbReference>
<evidence type="ECO:0000313" key="21">
    <source>
        <dbReference type="Proteomes" id="UP001243195"/>
    </source>
</evidence>
<proteinExistence type="inferred from homology"/>
<keyword evidence="9 15" id="KW-0456">Lyase</keyword>
<dbReference type="EC" id="1.3.1.76" evidence="15"/>
<dbReference type="InterPro" id="IPR006366">
    <property type="entry name" value="CobA/CysG_C"/>
</dbReference>
<dbReference type="PROSITE" id="PS00840">
    <property type="entry name" value="SUMT_2"/>
    <property type="match status" value="1"/>
</dbReference>
<evidence type="ECO:0000259" key="19">
    <source>
        <dbReference type="Pfam" id="PF10414"/>
    </source>
</evidence>
<evidence type="ECO:0000256" key="12">
    <source>
        <dbReference type="ARBA" id="ARBA00025705"/>
    </source>
</evidence>
<dbReference type="EC" id="2.1.1.107" evidence="15"/>
<dbReference type="Gene3D" id="3.30.160.110">
    <property type="entry name" value="Siroheme synthase, domain 2"/>
    <property type="match status" value="1"/>
</dbReference>
<dbReference type="Proteomes" id="UP001243195">
    <property type="component" value="Unassembled WGS sequence"/>
</dbReference>
<comment type="catalytic activity">
    <reaction evidence="15">
        <text>uroporphyrinogen III + 2 S-adenosyl-L-methionine = precorrin-2 + 2 S-adenosyl-L-homocysteine + H(+)</text>
        <dbReference type="Rhea" id="RHEA:32459"/>
        <dbReference type="ChEBI" id="CHEBI:15378"/>
        <dbReference type="ChEBI" id="CHEBI:57308"/>
        <dbReference type="ChEBI" id="CHEBI:57856"/>
        <dbReference type="ChEBI" id="CHEBI:58827"/>
        <dbReference type="ChEBI" id="CHEBI:59789"/>
        <dbReference type="EC" id="2.1.1.107"/>
    </reaction>
</comment>
<feature type="region of interest" description="Uroporphyrinogen-III C-methyltransferase" evidence="15">
    <location>
        <begin position="235"/>
        <end position="476"/>
    </location>
</feature>
<reference evidence="20" key="1">
    <citation type="submission" date="2023-08" db="EMBL/GenBank/DDBJ databases">
        <title>Emergence of clinically-relevant ST2 carbapenem-resistant Acinetobacter baumannii strains in hospital sewages in Zhejiang, East of China.</title>
        <authorList>
            <person name="Kaichao C."/>
            <person name="Zhang R."/>
        </authorList>
    </citation>
    <scope>NUCLEOTIDE SEQUENCE</scope>
    <source>
        <strain evidence="20">M-SY-60</strain>
    </source>
</reference>
<evidence type="ECO:0000256" key="14">
    <source>
        <dbReference type="ARBA" id="ARBA00060548"/>
    </source>
</evidence>
<dbReference type="PIRSF" id="PIRSF036426">
    <property type="entry name" value="Sirohaem_synth"/>
    <property type="match status" value="1"/>
</dbReference>
<dbReference type="PROSITE" id="PS00839">
    <property type="entry name" value="SUMT_1"/>
    <property type="match status" value="1"/>
</dbReference>